<sequence length="403" mass="44063">MENKRTSPLFIIIMAGLAAFGPLSIDMYLPALPEVKNHFGTTTAITQLTLTLFMVGLAVGNIVAGTVSDSTGRKKPLIISLISYIIASIVIALAPNVIVMIVFRFIQGVSGGAGIVLSRAIATDLYKGRALTQFLALLMLVNGAAPVLAPMFGGFVLSLANYRALFWILTILSLLMLVGAFFKIDETLPQASRRPARVKAIAEDFKTLLTRRSFMLPILIQGFTYAMFFSYMAASPFIMQNLYGLTAQQYSYIFALTGLGLIVTAQLTGRLVKYINQHVLFRTFSLIQLAGAILAIFALINHWSLWILLPSFLFIMAPVAGIATLAFAIAVEGQKKGIGSASSLVGLLQYFIGGISTPLVGLQGEYSYVPYIFVVIVTMTIIMFLQFYHYWANTRHESQAHVE</sequence>
<keyword evidence="4 8" id="KW-1003">Cell membrane</keyword>
<dbReference type="EMBL" id="MWUU01000007">
    <property type="protein sequence ID" value="PCF55351.1"/>
    <property type="molecule type" value="Genomic_DNA"/>
</dbReference>
<evidence type="ECO:0000256" key="7">
    <source>
        <dbReference type="ARBA" id="ARBA00023136"/>
    </source>
</evidence>
<feature type="transmembrane region" description="Helical" evidence="8">
    <location>
        <begin position="306"/>
        <end position="331"/>
    </location>
</feature>
<dbReference type="PANTHER" id="PTHR23502">
    <property type="entry name" value="MAJOR FACILITATOR SUPERFAMILY"/>
    <property type="match status" value="1"/>
</dbReference>
<feature type="transmembrane region" description="Helical" evidence="8">
    <location>
        <begin position="7"/>
        <end position="25"/>
    </location>
</feature>
<dbReference type="SUPFAM" id="SSF103473">
    <property type="entry name" value="MFS general substrate transporter"/>
    <property type="match status" value="1"/>
</dbReference>
<protein>
    <recommendedName>
        <fullName evidence="8">Bcr/CflA family efflux transporter</fullName>
    </recommendedName>
</protein>
<dbReference type="InterPro" id="IPR020846">
    <property type="entry name" value="MFS_dom"/>
</dbReference>
<dbReference type="InterPro" id="IPR036259">
    <property type="entry name" value="MFS_trans_sf"/>
</dbReference>
<evidence type="ECO:0000256" key="2">
    <source>
        <dbReference type="ARBA" id="ARBA00006236"/>
    </source>
</evidence>
<evidence type="ECO:0000256" key="6">
    <source>
        <dbReference type="ARBA" id="ARBA00022989"/>
    </source>
</evidence>
<dbReference type="AlphaFoldDB" id="A0A2A4GX97"/>
<dbReference type="GO" id="GO:1990961">
    <property type="term" value="P:xenobiotic detoxification by transmembrane export across the plasma membrane"/>
    <property type="evidence" value="ECO:0007669"/>
    <property type="project" value="InterPro"/>
</dbReference>
<keyword evidence="6 8" id="KW-1133">Transmembrane helix</keyword>
<dbReference type="Pfam" id="PF07690">
    <property type="entry name" value="MFS_1"/>
    <property type="match status" value="1"/>
</dbReference>
<keyword evidence="3 8" id="KW-0813">Transport</keyword>
<feature type="transmembrane region" description="Helical" evidence="8">
    <location>
        <begin position="76"/>
        <end position="95"/>
    </location>
</feature>
<organism evidence="10 11">
    <name type="scientific">Staphylococcus delphini</name>
    <dbReference type="NCBI Taxonomy" id="53344"/>
    <lineage>
        <taxon>Bacteria</taxon>
        <taxon>Bacillati</taxon>
        <taxon>Bacillota</taxon>
        <taxon>Bacilli</taxon>
        <taxon>Bacillales</taxon>
        <taxon>Staphylococcaceae</taxon>
        <taxon>Staphylococcus</taxon>
        <taxon>Staphylococcus intermedius group</taxon>
    </lineage>
</organism>
<keyword evidence="7 8" id="KW-0472">Membrane</keyword>
<dbReference type="NCBIfam" id="TIGR00710">
    <property type="entry name" value="efflux_Bcr_CflA"/>
    <property type="match status" value="1"/>
</dbReference>
<dbReference type="RefSeq" id="WP_096554130.1">
    <property type="nucleotide sequence ID" value="NZ_CP094734.1"/>
</dbReference>
<dbReference type="FunFam" id="1.20.1720.10:FF:000005">
    <property type="entry name" value="Bcr/CflA family efflux transporter"/>
    <property type="match status" value="1"/>
</dbReference>
<evidence type="ECO:0000256" key="1">
    <source>
        <dbReference type="ARBA" id="ARBA00004651"/>
    </source>
</evidence>
<comment type="subcellular location">
    <subcellularLocation>
        <location evidence="1 8">Cell membrane</location>
        <topology evidence="1 8">Multi-pass membrane protein</topology>
    </subcellularLocation>
</comment>
<feature type="transmembrane region" description="Helical" evidence="8">
    <location>
        <begin position="279"/>
        <end position="300"/>
    </location>
</feature>
<dbReference type="GO" id="GO:0042910">
    <property type="term" value="F:xenobiotic transmembrane transporter activity"/>
    <property type="evidence" value="ECO:0007669"/>
    <property type="project" value="InterPro"/>
</dbReference>
<reference evidence="10 11" key="1">
    <citation type="journal article" date="2017" name="PLoS ONE">
        <title>Development of a real-time PCR for detection of Staphylococcus pseudintermedius using a novel automated comparison of whole-genome sequences.</title>
        <authorList>
            <person name="Verstappen K.M."/>
            <person name="Huijbregts L."/>
            <person name="Spaninks M."/>
            <person name="Wagenaar J.A."/>
            <person name="Fluit A.C."/>
            <person name="Duim B."/>
        </authorList>
    </citation>
    <scope>NUCLEOTIDE SEQUENCE [LARGE SCALE GENOMIC DNA]</scope>
    <source>
        <strain evidence="10 11">215070706401-1</strain>
    </source>
</reference>
<dbReference type="InterPro" id="IPR001958">
    <property type="entry name" value="Tet-R_TetA/multi-R_MdtG-like"/>
</dbReference>
<accession>A0A2A4GX97</accession>
<dbReference type="PROSITE" id="PS50850">
    <property type="entry name" value="MFS"/>
    <property type="match status" value="1"/>
</dbReference>
<dbReference type="Proteomes" id="UP000218335">
    <property type="component" value="Unassembled WGS sequence"/>
</dbReference>
<feature type="transmembrane region" description="Helical" evidence="8">
    <location>
        <begin position="214"/>
        <end position="238"/>
    </location>
</feature>
<dbReference type="PRINTS" id="PR01035">
    <property type="entry name" value="TCRTETA"/>
</dbReference>
<feature type="transmembrane region" description="Helical" evidence="8">
    <location>
        <begin position="368"/>
        <end position="388"/>
    </location>
</feature>
<gene>
    <name evidence="10" type="ORF">B5C08_06800</name>
</gene>
<feature type="transmembrane region" description="Helical" evidence="8">
    <location>
        <begin position="343"/>
        <end position="362"/>
    </location>
</feature>
<feature type="transmembrane region" description="Helical" evidence="8">
    <location>
        <begin position="164"/>
        <end position="184"/>
    </location>
</feature>
<proteinExistence type="inferred from homology"/>
<dbReference type="CDD" id="cd17320">
    <property type="entry name" value="MFS_MdfA_MDR_like"/>
    <property type="match status" value="1"/>
</dbReference>
<feature type="transmembrane region" description="Helical" evidence="8">
    <location>
        <begin position="101"/>
        <end position="122"/>
    </location>
</feature>
<dbReference type="PANTHER" id="PTHR23502:SF132">
    <property type="entry name" value="POLYAMINE TRANSPORTER 2-RELATED"/>
    <property type="match status" value="1"/>
</dbReference>
<dbReference type="GeneID" id="77323859"/>
<evidence type="ECO:0000256" key="4">
    <source>
        <dbReference type="ARBA" id="ARBA00022475"/>
    </source>
</evidence>
<dbReference type="InterPro" id="IPR004812">
    <property type="entry name" value="Efflux_drug-R_Bcr/CmlA"/>
</dbReference>
<keyword evidence="5 8" id="KW-0812">Transmembrane</keyword>
<evidence type="ECO:0000313" key="10">
    <source>
        <dbReference type="EMBL" id="PCF55351.1"/>
    </source>
</evidence>
<name>A0A2A4GX97_9STAP</name>
<dbReference type="InterPro" id="IPR011701">
    <property type="entry name" value="MFS"/>
</dbReference>
<feature type="transmembrane region" description="Helical" evidence="8">
    <location>
        <begin position="250"/>
        <end position="267"/>
    </location>
</feature>
<evidence type="ECO:0000256" key="3">
    <source>
        <dbReference type="ARBA" id="ARBA00022448"/>
    </source>
</evidence>
<comment type="similarity">
    <text evidence="2 8">Belongs to the major facilitator superfamily. Bcr/CmlA family.</text>
</comment>
<evidence type="ECO:0000256" key="5">
    <source>
        <dbReference type="ARBA" id="ARBA00022692"/>
    </source>
</evidence>
<comment type="caution">
    <text evidence="10">The sequence shown here is derived from an EMBL/GenBank/DDBJ whole genome shotgun (WGS) entry which is preliminary data.</text>
</comment>
<evidence type="ECO:0000256" key="8">
    <source>
        <dbReference type="RuleBase" id="RU365088"/>
    </source>
</evidence>
<feature type="transmembrane region" description="Helical" evidence="8">
    <location>
        <begin position="134"/>
        <end position="158"/>
    </location>
</feature>
<evidence type="ECO:0000259" key="9">
    <source>
        <dbReference type="PROSITE" id="PS50850"/>
    </source>
</evidence>
<evidence type="ECO:0000313" key="11">
    <source>
        <dbReference type="Proteomes" id="UP000218335"/>
    </source>
</evidence>
<dbReference type="GO" id="GO:0005886">
    <property type="term" value="C:plasma membrane"/>
    <property type="evidence" value="ECO:0007669"/>
    <property type="project" value="UniProtKB-SubCell"/>
</dbReference>
<dbReference type="Gene3D" id="1.20.1720.10">
    <property type="entry name" value="Multidrug resistance protein D"/>
    <property type="match status" value="1"/>
</dbReference>
<feature type="transmembrane region" description="Helical" evidence="8">
    <location>
        <begin position="45"/>
        <end position="64"/>
    </location>
</feature>
<feature type="domain" description="Major facilitator superfamily (MFS) profile" evidence="9">
    <location>
        <begin position="10"/>
        <end position="395"/>
    </location>
</feature>